<feature type="compositionally biased region" description="Basic and acidic residues" evidence="1">
    <location>
        <begin position="90"/>
        <end position="105"/>
    </location>
</feature>
<reference evidence="2 3" key="1">
    <citation type="submission" date="2016-07" db="EMBL/GenBank/DDBJ databases">
        <title>Pervasive Adenine N6-methylation of Active Genes in Fungi.</title>
        <authorList>
            <consortium name="DOE Joint Genome Institute"/>
            <person name="Mondo S.J."/>
            <person name="Dannebaum R.O."/>
            <person name="Kuo R.C."/>
            <person name="Labutti K."/>
            <person name="Haridas S."/>
            <person name="Kuo A."/>
            <person name="Salamov A."/>
            <person name="Ahrendt S.R."/>
            <person name="Lipzen A."/>
            <person name="Sullivan W."/>
            <person name="Andreopoulos W.B."/>
            <person name="Clum A."/>
            <person name="Lindquist E."/>
            <person name="Daum C."/>
            <person name="Ramamoorthy G.K."/>
            <person name="Gryganskyi A."/>
            <person name="Culley D."/>
            <person name="Magnuson J.K."/>
            <person name="James T.Y."/>
            <person name="O'Malley M.A."/>
            <person name="Stajich J.E."/>
            <person name="Spatafora J.W."/>
            <person name="Visel A."/>
            <person name="Grigoriev I.V."/>
        </authorList>
    </citation>
    <scope>NUCLEOTIDE SEQUENCE [LARGE SCALE GENOMIC DNA]</scope>
    <source>
        <strain evidence="2 3">NRRL 3116</strain>
    </source>
</reference>
<name>A0A1Y2H346_9FUNG</name>
<dbReference type="InParanoid" id="A0A1Y2H346"/>
<feature type="region of interest" description="Disordered" evidence="1">
    <location>
        <begin position="1"/>
        <end position="105"/>
    </location>
</feature>
<feature type="compositionally biased region" description="Basic residues" evidence="1">
    <location>
        <begin position="77"/>
        <end position="89"/>
    </location>
</feature>
<dbReference type="Proteomes" id="UP000193648">
    <property type="component" value="Unassembled WGS sequence"/>
</dbReference>
<evidence type="ECO:0000313" key="3">
    <source>
        <dbReference type="Proteomes" id="UP000193648"/>
    </source>
</evidence>
<proteinExistence type="predicted"/>
<evidence type="ECO:0000256" key="1">
    <source>
        <dbReference type="SAM" id="MobiDB-lite"/>
    </source>
</evidence>
<dbReference type="AlphaFoldDB" id="A0A1Y2H346"/>
<gene>
    <name evidence="2" type="ORF">BCR41DRAFT_367047</name>
</gene>
<dbReference type="OrthoDB" id="2440670at2759"/>
<feature type="compositionally biased region" description="Low complexity" evidence="1">
    <location>
        <begin position="27"/>
        <end position="61"/>
    </location>
</feature>
<comment type="caution">
    <text evidence="2">The sequence shown here is derived from an EMBL/GenBank/DDBJ whole genome shotgun (WGS) entry which is preliminary data.</text>
</comment>
<dbReference type="GeneID" id="33568108"/>
<dbReference type="RefSeq" id="XP_021886096.1">
    <property type="nucleotide sequence ID" value="XM_022026265.1"/>
</dbReference>
<dbReference type="EMBL" id="MCFF01000002">
    <property type="protein sequence ID" value="ORZ28411.1"/>
    <property type="molecule type" value="Genomic_DNA"/>
</dbReference>
<accession>A0A1Y2H346</accession>
<organism evidence="2 3">
    <name type="scientific">Lobosporangium transversale</name>
    <dbReference type="NCBI Taxonomy" id="64571"/>
    <lineage>
        <taxon>Eukaryota</taxon>
        <taxon>Fungi</taxon>
        <taxon>Fungi incertae sedis</taxon>
        <taxon>Mucoromycota</taxon>
        <taxon>Mortierellomycotina</taxon>
        <taxon>Mortierellomycetes</taxon>
        <taxon>Mortierellales</taxon>
        <taxon>Mortierellaceae</taxon>
        <taxon>Lobosporangium</taxon>
    </lineage>
</organism>
<sequence length="215" mass="22967">MRKKYSVVNGFSVKKTEPATLAPRATSKSSSSGGDKNSSRSNSSSGNNPNINNDNYDSSSNEQDKKKSIPVETNPTKKQKGQQQQRHRNIAREKNERGGFKSTEERKLAQLIPVLDEDGIIIEDHFISPRDTDGDGIPDSYVLLRPAPSSEYMADIGLFDDDIAPPIPAVPSLATITAPAATTTTTGTNSEASIMGTISVAEANSLASATAFVPL</sequence>
<keyword evidence="3" id="KW-1185">Reference proteome</keyword>
<evidence type="ECO:0000313" key="2">
    <source>
        <dbReference type="EMBL" id="ORZ28411.1"/>
    </source>
</evidence>
<protein>
    <submittedName>
        <fullName evidence="2">Uncharacterized protein</fullName>
    </submittedName>
</protein>